<protein>
    <recommendedName>
        <fullName evidence="2">Transposase</fullName>
    </recommendedName>
</protein>
<dbReference type="PANTHER" id="PTHR46060">
    <property type="entry name" value="MARINER MOS1 TRANSPOSASE-LIKE PROTEIN"/>
    <property type="match status" value="1"/>
</dbReference>
<dbReference type="Pfam" id="PF13565">
    <property type="entry name" value="HTH_32"/>
    <property type="match status" value="1"/>
</dbReference>
<dbReference type="EMBL" id="HBUF01244708">
    <property type="protein sequence ID" value="CAG6678070.1"/>
    <property type="molecule type" value="Transcribed_RNA"/>
</dbReference>
<evidence type="ECO:0000313" key="1">
    <source>
        <dbReference type="EMBL" id="CAG6678070.1"/>
    </source>
</evidence>
<evidence type="ECO:0008006" key="2">
    <source>
        <dbReference type="Google" id="ProtNLM"/>
    </source>
</evidence>
<dbReference type="PANTHER" id="PTHR46060:SF1">
    <property type="entry name" value="MARINER MOS1 TRANSPOSASE-LIKE PROTEIN"/>
    <property type="match status" value="1"/>
</dbReference>
<sequence length="108" mass="12468">MDIKNVRKWCREFAEGRKNVHDEAGRGRPSVSDETVTKVEELLLADRRITVREIAQLIGDVSKTTVDKILTDILKYHKVCARWVPRMFTDDHKKSAWKVLASFCAAIR</sequence>
<reference evidence="1" key="1">
    <citation type="submission" date="2021-05" db="EMBL/GenBank/DDBJ databases">
        <authorList>
            <person name="Alioto T."/>
            <person name="Alioto T."/>
            <person name="Gomez Garrido J."/>
        </authorList>
    </citation>
    <scope>NUCLEOTIDE SEQUENCE</scope>
</reference>
<name>A0A8D8SXY6_9HEMI</name>
<accession>A0A8D8SXY6</accession>
<dbReference type="InterPro" id="IPR052709">
    <property type="entry name" value="Transposase-MT_Hybrid"/>
</dbReference>
<organism evidence="1">
    <name type="scientific">Cacopsylla melanoneura</name>
    <dbReference type="NCBI Taxonomy" id="428564"/>
    <lineage>
        <taxon>Eukaryota</taxon>
        <taxon>Metazoa</taxon>
        <taxon>Ecdysozoa</taxon>
        <taxon>Arthropoda</taxon>
        <taxon>Hexapoda</taxon>
        <taxon>Insecta</taxon>
        <taxon>Pterygota</taxon>
        <taxon>Neoptera</taxon>
        <taxon>Paraneoptera</taxon>
        <taxon>Hemiptera</taxon>
        <taxon>Sternorrhyncha</taxon>
        <taxon>Psylloidea</taxon>
        <taxon>Psyllidae</taxon>
        <taxon>Psyllinae</taxon>
        <taxon>Cacopsylla</taxon>
    </lineage>
</organism>
<proteinExistence type="predicted"/>
<dbReference type="AlphaFoldDB" id="A0A8D8SXY6"/>